<dbReference type="EMBL" id="BK015384">
    <property type="protein sequence ID" value="DAE04114.1"/>
    <property type="molecule type" value="Genomic_DNA"/>
</dbReference>
<protein>
    <submittedName>
        <fullName evidence="1">Major tail protein</fullName>
    </submittedName>
</protein>
<evidence type="ECO:0000313" key="1">
    <source>
        <dbReference type="EMBL" id="DAE04114.1"/>
    </source>
</evidence>
<name>A0A8S5PAW3_9CAUD</name>
<accession>A0A8S5PAW3</accession>
<sequence length="176" mass="19362">MAGVYDTKNIKLGVCRVSFGGVDLGYTKGGVDVSITTDTHEVNVDQYGDAPVNDIITSRRVEVTVPLAETTLENAISIMPGAYLVTDKEDATKRRIEVPTSIGTSLIDIAQELVLHPVTNESWEREDDFVLYKCATSGSVEFSYKHDEEKIYPVKFKGYTDDRGRLFAMGDITATA</sequence>
<reference evidence="1" key="1">
    <citation type="journal article" date="2021" name="Proc. Natl. Acad. Sci. U.S.A.">
        <title>A Catalog of Tens of Thousands of Viruses from Human Metagenomes Reveals Hidden Associations with Chronic Diseases.</title>
        <authorList>
            <person name="Tisza M.J."/>
            <person name="Buck C.B."/>
        </authorList>
    </citation>
    <scope>NUCLEOTIDE SEQUENCE</scope>
    <source>
        <strain evidence="1">CtmpG14</strain>
    </source>
</reference>
<proteinExistence type="predicted"/>
<organism evidence="1">
    <name type="scientific">Siphoviridae sp. ctmpG14</name>
    <dbReference type="NCBI Taxonomy" id="2825654"/>
    <lineage>
        <taxon>Viruses</taxon>
        <taxon>Duplodnaviria</taxon>
        <taxon>Heunggongvirae</taxon>
        <taxon>Uroviricota</taxon>
        <taxon>Caudoviricetes</taxon>
    </lineage>
</organism>